<feature type="non-terminal residue" evidence="1">
    <location>
        <position position="1"/>
    </location>
</feature>
<proteinExistence type="predicted"/>
<dbReference type="AlphaFoldDB" id="A0A0F9VYB3"/>
<protein>
    <submittedName>
        <fullName evidence="1">Uncharacterized protein</fullName>
    </submittedName>
</protein>
<sequence>LEKFRELEEAHLIKINILRDDARRKAEQGKKALKGPLIAETIANTLAGAIKATVDPGGTAGWLLAGLITAAGLAAVATIATQSFQHGGISTRPQYLQGGGLARGTDSVPAVLSPGEIVSTAQAGSLFGGEIARLNQIATGASGGQGGDINITIQAMDGASVRRVLIDNPRELADALRSATDSRNLTMGDLPRG</sequence>
<gene>
    <name evidence="1" type="ORF">LCGC14_0428730</name>
</gene>
<evidence type="ECO:0000313" key="1">
    <source>
        <dbReference type="EMBL" id="KKN70718.1"/>
    </source>
</evidence>
<comment type="caution">
    <text evidence="1">The sequence shown here is derived from an EMBL/GenBank/DDBJ whole genome shotgun (WGS) entry which is preliminary data.</text>
</comment>
<reference evidence="1" key="1">
    <citation type="journal article" date="2015" name="Nature">
        <title>Complex archaea that bridge the gap between prokaryotes and eukaryotes.</title>
        <authorList>
            <person name="Spang A."/>
            <person name="Saw J.H."/>
            <person name="Jorgensen S.L."/>
            <person name="Zaremba-Niedzwiedzka K."/>
            <person name="Martijn J."/>
            <person name="Lind A.E."/>
            <person name="van Eijk R."/>
            <person name="Schleper C."/>
            <person name="Guy L."/>
            <person name="Ettema T.J."/>
        </authorList>
    </citation>
    <scope>NUCLEOTIDE SEQUENCE</scope>
</reference>
<name>A0A0F9VYB3_9ZZZZ</name>
<accession>A0A0F9VYB3</accession>
<dbReference type="EMBL" id="LAZR01000399">
    <property type="protein sequence ID" value="KKN70718.1"/>
    <property type="molecule type" value="Genomic_DNA"/>
</dbReference>
<organism evidence="1">
    <name type="scientific">marine sediment metagenome</name>
    <dbReference type="NCBI Taxonomy" id="412755"/>
    <lineage>
        <taxon>unclassified sequences</taxon>
        <taxon>metagenomes</taxon>
        <taxon>ecological metagenomes</taxon>
    </lineage>
</organism>